<keyword evidence="6" id="KW-1185">Reference proteome</keyword>
<dbReference type="Pfam" id="PF01476">
    <property type="entry name" value="LysM"/>
    <property type="match status" value="2"/>
</dbReference>
<dbReference type="PANTHER" id="PTHR34997">
    <property type="entry name" value="AM15"/>
    <property type="match status" value="1"/>
</dbReference>
<dbReference type="PANTHER" id="PTHR34997:SF1">
    <property type="entry name" value="PEPTIDOGLYCAN-BINDING LYSIN DOMAIN"/>
    <property type="match status" value="1"/>
</dbReference>
<proteinExistence type="predicted"/>
<dbReference type="EMBL" id="JANAWD010000144">
    <property type="protein sequence ID" value="KAJ3485710.1"/>
    <property type="molecule type" value="Genomic_DNA"/>
</dbReference>
<gene>
    <name evidence="5" type="ORF">NLI96_g4772</name>
</gene>
<keyword evidence="1" id="KW-0147">Chitin-binding</keyword>
<feature type="signal peptide" evidence="3">
    <location>
        <begin position="1"/>
        <end position="18"/>
    </location>
</feature>
<evidence type="ECO:0000259" key="4">
    <source>
        <dbReference type="PROSITE" id="PS51782"/>
    </source>
</evidence>
<dbReference type="InterPro" id="IPR052210">
    <property type="entry name" value="LysM1-like"/>
</dbReference>
<evidence type="ECO:0000256" key="1">
    <source>
        <dbReference type="ARBA" id="ARBA00022669"/>
    </source>
</evidence>
<feature type="domain" description="LysM" evidence="4">
    <location>
        <begin position="91"/>
        <end position="137"/>
    </location>
</feature>
<dbReference type="PROSITE" id="PS51782">
    <property type="entry name" value="LYSM"/>
    <property type="match status" value="2"/>
</dbReference>
<feature type="chain" id="PRO_5042088382" description="LysM domain-containing protein" evidence="3">
    <location>
        <begin position="19"/>
        <end position="156"/>
    </location>
</feature>
<dbReference type="InterPro" id="IPR018392">
    <property type="entry name" value="LysM"/>
</dbReference>
<keyword evidence="2" id="KW-0843">Virulence</keyword>
<feature type="domain" description="LysM" evidence="4">
    <location>
        <begin position="36"/>
        <end position="82"/>
    </location>
</feature>
<dbReference type="Gene3D" id="3.10.350.10">
    <property type="entry name" value="LysM domain"/>
    <property type="match status" value="2"/>
</dbReference>
<keyword evidence="3" id="KW-0732">Signal</keyword>
<evidence type="ECO:0000256" key="3">
    <source>
        <dbReference type="SAM" id="SignalP"/>
    </source>
</evidence>
<evidence type="ECO:0000313" key="5">
    <source>
        <dbReference type="EMBL" id="KAJ3485710.1"/>
    </source>
</evidence>
<dbReference type="Proteomes" id="UP001212997">
    <property type="component" value="Unassembled WGS sequence"/>
</dbReference>
<dbReference type="GO" id="GO:0008061">
    <property type="term" value="F:chitin binding"/>
    <property type="evidence" value="ECO:0007669"/>
    <property type="project" value="UniProtKB-KW"/>
</dbReference>
<evidence type="ECO:0000313" key="6">
    <source>
        <dbReference type="Proteomes" id="UP001212997"/>
    </source>
</evidence>
<dbReference type="InterPro" id="IPR036779">
    <property type="entry name" value="LysM_dom_sf"/>
</dbReference>
<dbReference type="SMART" id="SM00257">
    <property type="entry name" value="LysM"/>
    <property type="match status" value="2"/>
</dbReference>
<dbReference type="SUPFAM" id="SSF54106">
    <property type="entry name" value="LysM domain"/>
    <property type="match status" value="2"/>
</dbReference>
<dbReference type="CDD" id="cd00118">
    <property type="entry name" value="LysM"/>
    <property type="match status" value="2"/>
</dbReference>
<organism evidence="5 6">
    <name type="scientific">Meripilus lineatus</name>
    <dbReference type="NCBI Taxonomy" id="2056292"/>
    <lineage>
        <taxon>Eukaryota</taxon>
        <taxon>Fungi</taxon>
        <taxon>Dikarya</taxon>
        <taxon>Basidiomycota</taxon>
        <taxon>Agaricomycotina</taxon>
        <taxon>Agaricomycetes</taxon>
        <taxon>Polyporales</taxon>
        <taxon>Meripilaceae</taxon>
        <taxon>Meripilus</taxon>
    </lineage>
</organism>
<dbReference type="AlphaFoldDB" id="A0AAD5YFE6"/>
<evidence type="ECO:0000256" key="2">
    <source>
        <dbReference type="ARBA" id="ARBA00023026"/>
    </source>
</evidence>
<name>A0AAD5YFE6_9APHY</name>
<comment type="caution">
    <text evidence="5">The sequence shown here is derived from an EMBL/GenBank/DDBJ whole genome shotgun (WGS) entry which is preliminary data.</text>
</comment>
<accession>A0AAD5YFE6</accession>
<protein>
    <recommendedName>
        <fullName evidence="4">LysM domain-containing protein</fullName>
    </recommendedName>
</protein>
<sequence length="156" mass="16738">MLAFVSLIVYTAIAVVFSMPGSTASVPVTQTCATGRSYIVKRSDVCNSICQTQDVSNFQLSFANPQINADCTNLAVGEMLCLGLEGQDCRDVYTVQPGDTCDLIADIADIDVSTLEANNPNIDSGCDNLEVGEVSMNLKSSLFPYDDNNGFLFILQ</sequence>
<reference evidence="5" key="1">
    <citation type="submission" date="2022-07" db="EMBL/GenBank/DDBJ databases">
        <title>Genome Sequence of Physisporinus lineatus.</title>
        <authorList>
            <person name="Buettner E."/>
        </authorList>
    </citation>
    <scope>NUCLEOTIDE SEQUENCE</scope>
    <source>
        <strain evidence="5">VT162</strain>
    </source>
</reference>